<dbReference type="EMBL" id="BAAADU010000002">
    <property type="protein sequence ID" value="GAA0645581.1"/>
    <property type="molecule type" value="Genomic_DNA"/>
</dbReference>
<dbReference type="AlphaFoldDB" id="A0AAV3SXU1"/>
<dbReference type="RefSeq" id="WP_227261816.1">
    <property type="nucleotide sequence ID" value="NZ_BAAADU010000002.1"/>
</dbReference>
<gene>
    <name evidence="2" type="ORF">GCM10009019_04710</name>
</gene>
<evidence type="ECO:0000256" key="1">
    <source>
        <dbReference type="SAM" id="Phobius"/>
    </source>
</evidence>
<sequence length="48" mass="5147">MPEKPPTDSGGTPLPDTPSVRYLRVLKLLLTVLLLAVTLYQALTGALL</sequence>
<accession>A0AAV3SXU1</accession>
<keyword evidence="1" id="KW-1133">Transmembrane helix</keyword>
<organism evidence="2 3">
    <name type="scientific">Salarchaeum japonicum</name>
    <dbReference type="NCBI Taxonomy" id="555573"/>
    <lineage>
        <taxon>Archaea</taxon>
        <taxon>Methanobacteriati</taxon>
        <taxon>Methanobacteriota</taxon>
        <taxon>Stenosarchaea group</taxon>
        <taxon>Halobacteria</taxon>
        <taxon>Halobacteriales</taxon>
        <taxon>Halobacteriaceae</taxon>
    </lineage>
</organism>
<evidence type="ECO:0000313" key="3">
    <source>
        <dbReference type="Proteomes" id="UP001500194"/>
    </source>
</evidence>
<evidence type="ECO:0000313" key="2">
    <source>
        <dbReference type="EMBL" id="GAA0645581.1"/>
    </source>
</evidence>
<reference evidence="2 3" key="1">
    <citation type="journal article" date="2019" name="Int. J. Syst. Evol. Microbiol.">
        <title>The Global Catalogue of Microorganisms (GCM) 10K type strain sequencing project: providing services to taxonomists for standard genome sequencing and annotation.</title>
        <authorList>
            <consortium name="The Broad Institute Genomics Platform"/>
            <consortium name="The Broad Institute Genome Sequencing Center for Infectious Disease"/>
            <person name="Wu L."/>
            <person name="Ma J."/>
        </authorList>
    </citation>
    <scope>NUCLEOTIDE SEQUENCE [LARGE SCALE GENOMIC DNA]</scope>
    <source>
        <strain evidence="2 3">JCM 16327</strain>
    </source>
</reference>
<name>A0AAV3SXU1_9EURY</name>
<protein>
    <submittedName>
        <fullName evidence="2">Uncharacterized protein</fullName>
    </submittedName>
</protein>
<proteinExistence type="predicted"/>
<comment type="caution">
    <text evidence="2">The sequence shown here is derived from an EMBL/GenBank/DDBJ whole genome shotgun (WGS) entry which is preliminary data.</text>
</comment>
<dbReference type="GeneID" id="68572413"/>
<dbReference type="Proteomes" id="UP001500194">
    <property type="component" value="Unassembled WGS sequence"/>
</dbReference>
<keyword evidence="1" id="KW-0472">Membrane</keyword>
<keyword evidence="3" id="KW-1185">Reference proteome</keyword>
<keyword evidence="1" id="KW-0812">Transmembrane</keyword>
<feature type="transmembrane region" description="Helical" evidence="1">
    <location>
        <begin position="25"/>
        <end position="43"/>
    </location>
</feature>